<keyword evidence="4" id="KW-0804">Transcription</keyword>
<gene>
    <name evidence="6" type="ORF">B6S08_03585</name>
</gene>
<keyword evidence="2" id="KW-0238">DNA-binding</keyword>
<dbReference type="Gene3D" id="1.10.10.60">
    <property type="entry name" value="Homeodomain-like"/>
    <property type="match status" value="1"/>
</dbReference>
<dbReference type="PANTHER" id="PTHR43280:SF32">
    <property type="entry name" value="TRANSCRIPTIONAL REGULATORY PROTEIN"/>
    <property type="match status" value="1"/>
</dbReference>
<dbReference type="GO" id="GO:0003700">
    <property type="term" value="F:DNA-binding transcription factor activity"/>
    <property type="evidence" value="ECO:0007669"/>
    <property type="project" value="InterPro"/>
</dbReference>
<keyword evidence="7" id="KW-1185">Reference proteome</keyword>
<evidence type="ECO:0000256" key="3">
    <source>
        <dbReference type="ARBA" id="ARBA00023159"/>
    </source>
</evidence>
<dbReference type="SUPFAM" id="SSF46689">
    <property type="entry name" value="Homeodomain-like"/>
    <property type="match status" value="1"/>
</dbReference>
<evidence type="ECO:0000256" key="2">
    <source>
        <dbReference type="ARBA" id="ARBA00023125"/>
    </source>
</evidence>
<keyword evidence="3" id="KW-0010">Activator</keyword>
<feature type="domain" description="HTH araC/xylS-type" evidence="5">
    <location>
        <begin position="186"/>
        <end position="284"/>
    </location>
</feature>
<evidence type="ECO:0000313" key="6">
    <source>
        <dbReference type="EMBL" id="OXY82615.1"/>
    </source>
</evidence>
<dbReference type="Proteomes" id="UP000242757">
    <property type="component" value="Unassembled WGS sequence"/>
</dbReference>
<evidence type="ECO:0000256" key="1">
    <source>
        <dbReference type="ARBA" id="ARBA00023015"/>
    </source>
</evidence>
<dbReference type="InterPro" id="IPR020449">
    <property type="entry name" value="Tscrpt_reg_AraC-type_HTH"/>
</dbReference>
<dbReference type="InterPro" id="IPR009057">
    <property type="entry name" value="Homeodomain-like_sf"/>
</dbReference>
<dbReference type="EMBL" id="NBIM01000001">
    <property type="protein sequence ID" value="OXY82615.1"/>
    <property type="molecule type" value="Genomic_DNA"/>
</dbReference>
<dbReference type="PROSITE" id="PS01124">
    <property type="entry name" value="HTH_ARAC_FAMILY_2"/>
    <property type="match status" value="1"/>
</dbReference>
<dbReference type="SUPFAM" id="SSF51182">
    <property type="entry name" value="RmlC-like cupins"/>
    <property type="match status" value="1"/>
</dbReference>
<accession>A0A233RGU8</accession>
<dbReference type="Gene3D" id="2.60.120.10">
    <property type="entry name" value="Jelly Rolls"/>
    <property type="match status" value="1"/>
</dbReference>
<evidence type="ECO:0000313" key="7">
    <source>
        <dbReference type="Proteomes" id="UP000242757"/>
    </source>
</evidence>
<dbReference type="InterPro" id="IPR018060">
    <property type="entry name" value="HTH_AraC"/>
</dbReference>
<dbReference type="Pfam" id="PF12833">
    <property type="entry name" value="HTH_18"/>
    <property type="match status" value="1"/>
</dbReference>
<sequence length="302" mass="34544">MSEIPIFQLYGEQAPWAAPDMLHYESIAQRSRLHDWEIKPHRHGDLYQLLYVHQGEVELNIEGDIRVMREGALQWVPPLCVHGFRFSPDVTGGVLTLAVPLVSQFEQSLNMPLAFGSVSLCMEPGEDAVLLHSLFEGLAREYHHHLPGRQLALASWVNLLLTWLQRKGLERDNGEELVTRKHKIFFRFSRLVEEHYAQQWPVQKYAETLGISVTYLNTLCRRLGGQSALQFIHQRLLLEAKRSLLYTAMTVSQVSDLLGFSEPAYFSRFFRRLAGTSPNTFRQAGIAQFDSVSDEEKAGPLR</sequence>
<dbReference type="PANTHER" id="PTHR43280">
    <property type="entry name" value="ARAC-FAMILY TRANSCRIPTIONAL REGULATOR"/>
    <property type="match status" value="1"/>
</dbReference>
<dbReference type="InterPro" id="IPR014710">
    <property type="entry name" value="RmlC-like_jellyroll"/>
</dbReference>
<dbReference type="Pfam" id="PF02311">
    <property type="entry name" value="AraC_binding"/>
    <property type="match status" value="1"/>
</dbReference>
<evidence type="ECO:0000256" key="4">
    <source>
        <dbReference type="ARBA" id="ARBA00023163"/>
    </source>
</evidence>
<protein>
    <submittedName>
        <fullName evidence="6">AraC family transcriptional regulator</fullName>
    </submittedName>
</protein>
<dbReference type="CDD" id="cd06999">
    <property type="entry name" value="cupin_HpaA-like_N"/>
    <property type="match status" value="1"/>
</dbReference>
<dbReference type="InterPro" id="IPR003313">
    <property type="entry name" value="AraC-bd"/>
</dbReference>
<proteinExistence type="predicted"/>
<comment type="caution">
    <text evidence="6">The sequence shown here is derived from an EMBL/GenBank/DDBJ whole genome shotgun (WGS) entry which is preliminary data.</text>
</comment>
<dbReference type="GO" id="GO:0043565">
    <property type="term" value="F:sequence-specific DNA binding"/>
    <property type="evidence" value="ECO:0007669"/>
    <property type="project" value="InterPro"/>
</dbReference>
<keyword evidence="1" id="KW-0805">Transcription regulation</keyword>
<dbReference type="RefSeq" id="WP_094199394.1">
    <property type="nucleotide sequence ID" value="NZ_NBIM01000001.1"/>
</dbReference>
<reference evidence="6 7" key="1">
    <citation type="submission" date="2017-08" db="EMBL/GenBank/DDBJ databases">
        <title>A Genome Sequence of Oceanimonas doudoroffii ATCC 27123T.</title>
        <authorList>
            <person name="Brennan M.A."/>
            <person name="Maclea K.S."/>
            <person name="Mcclelland W.D."/>
            <person name="Trachtenberg A.M."/>
        </authorList>
    </citation>
    <scope>NUCLEOTIDE SEQUENCE [LARGE SCALE GENOMIC DNA]</scope>
    <source>
        <strain evidence="6 7">ATCC 27123</strain>
    </source>
</reference>
<dbReference type="OrthoDB" id="9814125at2"/>
<dbReference type="AlphaFoldDB" id="A0A233RGU8"/>
<dbReference type="PRINTS" id="PR00032">
    <property type="entry name" value="HTHARAC"/>
</dbReference>
<organism evidence="6 7">
    <name type="scientific">Oceanimonas doudoroffii</name>
    <dbReference type="NCBI Taxonomy" id="84158"/>
    <lineage>
        <taxon>Bacteria</taxon>
        <taxon>Pseudomonadati</taxon>
        <taxon>Pseudomonadota</taxon>
        <taxon>Gammaproteobacteria</taxon>
        <taxon>Aeromonadales</taxon>
        <taxon>Aeromonadaceae</taxon>
        <taxon>Oceanimonas</taxon>
    </lineage>
</organism>
<name>A0A233RGU8_9GAMM</name>
<dbReference type="SMART" id="SM00342">
    <property type="entry name" value="HTH_ARAC"/>
    <property type="match status" value="1"/>
</dbReference>
<dbReference type="InterPro" id="IPR011051">
    <property type="entry name" value="RmlC_Cupin_sf"/>
</dbReference>
<dbReference type="InterPro" id="IPR047264">
    <property type="entry name" value="Cupin_HpaA-like_N"/>
</dbReference>
<evidence type="ECO:0000259" key="5">
    <source>
        <dbReference type="PROSITE" id="PS01124"/>
    </source>
</evidence>